<dbReference type="EMBL" id="DVGB01000045">
    <property type="protein sequence ID" value="HIR01368.1"/>
    <property type="molecule type" value="Genomic_DNA"/>
</dbReference>
<dbReference type="AlphaFoldDB" id="A0A9D1D2X7"/>
<evidence type="ECO:0000313" key="1">
    <source>
        <dbReference type="EMBL" id="HIR01368.1"/>
    </source>
</evidence>
<accession>A0A9D1D2X7</accession>
<dbReference type="Proteomes" id="UP000824261">
    <property type="component" value="Unassembled WGS sequence"/>
</dbReference>
<name>A0A9D1D2X7_9ACTN</name>
<comment type="caution">
    <text evidence="1">The sequence shown here is derived from an EMBL/GenBank/DDBJ whole genome shotgun (WGS) entry which is preliminary data.</text>
</comment>
<evidence type="ECO:0000313" key="2">
    <source>
        <dbReference type="Proteomes" id="UP000824261"/>
    </source>
</evidence>
<protein>
    <recommendedName>
        <fullName evidence="3">DUF559 domain-containing protein</fullName>
    </recommendedName>
</protein>
<gene>
    <name evidence="1" type="ORF">IAA69_03805</name>
</gene>
<dbReference type="Gene3D" id="3.40.960.10">
    <property type="entry name" value="VSR Endonuclease"/>
    <property type="match status" value="1"/>
</dbReference>
<reference evidence="1" key="1">
    <citation type="submission" date="2020-10" db="EMBL/GenBank/DDBJ databases">
        <authorList>
            <person name="Gilroy R."/>
        </authorList>
    </citation>
    <scope>NUCLEOTIDE SEQUENCE</scope>
    <source>
        <strain evidence="1">ChiGjej1B1-2707</strain>
    </source>
</reference>
<organism evidence="1 2">
    <name type="scientific">Candidatus Aveggerthella stercoripullorum</name>
    <dbReference type="NCBI Taxonomy" id="2840688"/>
    <lineage>
        <taxon>Bacteria</taxon>
        <taxon>Bacillati</taxon>
        <taxon>Actinomycetota</taxon>
        <taxon>Coriobacteriia</taxon>
        <taxon>Eggerthellales</taxon>
        <taxon>Eggerthellaceae</taxon>
        <taxon>Eggerthellaceae incertae sedis</taxon>
        <taxon>Candidatus Aveggerthella</taxon>
    </lineage>
</organism>
<sequence length="263" mass="29448">MWSTTVPSGAFVRVGTSVYVSSPEFAFAQIARDCTLVELIKIGYELCGMYALSNGNDLTIFDGGIAAGFRYRNPVTTVRKLSAFLKRAKGSDGLARARRAVKYIIDNSASPRETELAMILTLPFSLGGYGLPAPMLNCQVDLGVKSVTCKGPTLLSLVDRQAQKNEFRICDLYWADAKLDIEYDSDFYHVGAEKIAQDANRRNDLESRGITVITVTNKQLLSWKRMDEVACHAAKRIGKRIRQEYRFLTPERRELRKALFVES</sequence>
<evidence type="ECO:0008006" key="3">
    <source>
        <dbReference type="Google" id="ProtNLM"/>
    </source>
</evidence>
<proteinExistence type="predicted"/>
<reference evidence="1" key="2">
    <citation type="journal article" date="2021" name="PeerJ">
        <title>Extensive microbial diversity within the chicken gut microbiome revealed by metagenomics and culture.</title>
        <authorList>
            <person name="Gilroy R."/>
            <person name="Ravi A."/>
            <person name="Getino M."/>
            <person name="Pursley I."/>
            <person name="Horton D.L."/>
            <person name="Alikhan N.F."/>
            <person name="Baker D."/>
            <person name="Gharbi K."/>
            <person name="Hall N."/>
            <person name="Watson M."/>
            <person name="Adriaenssens E.M."/>
            <person name="Foster-Nyarko E."/>
            <person name="Jarju S."/>
            <person name="Secka A."/>
            <person name="Antonio M."/>
            <person name="Oren A."/>
            <person name="Chaudhuri R.R."/>
            <person name="La Ragione R."/>
            <person name="Hildebrand F."/>
            <person name="Pallen M.J."/>
        </authorList>
    </citation>
    <scope>NUCLEOTIDE SEQUENCE</scope>
    <source>
        <strain evidence="1">ChiGjej1B1-2707</strain>
    </source>
</reference>